<organism evidence="1 2">
    <name type="scientific">Pseudomonas fluorescens</name>
    <dbReference type="NCBI Taxonomy" id="294"/>
    <lineage>
        <taxon>Bacteria</taxon>
        <taxon>Pseudomonadati</taxon>
        <taxon>Pseudomonadota</taxon>
        <taxon>Gammaproteobacteria</taxon>
        <taxon>Pseudomonadales</taxon>
        <taxon>Pseudomonadaceae</taxon>
        <taxon>Pseudomonas</taxon>
    </lineage>
</organism>
<dbReference type="AlphaFoldDB" id="A0A5E7G154"/>
<sequence>MAYFKDQKIKRSKDQKIAACGSSLYLDYRSARSDSSRLIIEGGIWKPCSSLGLEPAT</sequence>
<dbReference type="EMBL" id="CABVHY010000111">
    <property type="protein sequence ID" value="VVO45409.1"/>
    <property type="molecule type" value="Genomic_DNA"/>
</dbReference>
<protein>
    <submittedName>
        <fullName evidence="1">Uncharacterized protein</fullName>
    </submittedName>
</protein>
<dbReference type="Proteomes" id="UP000379480">
    <property type="component" value="Unassembled WGS sequence"/>
</dbReference>
<name>A0A5E7G154_PSEFL</name>
<evidence type="ECO:0000313" key="1">
    <source>
        <dbReference type="EMBL" id="VVO45409.1"/>
    </source>
</evidence>
<evidence type="ECO:0000313" key="2">
    <source>
        <dbReference type="Proteomes" id="UP000379480"/>
    </source>
</evidence>
<reference evidence="1 2" key="1">
    <citation type="submission" date="2019-09" db="EMBL/GenBank/DDBJ databases">
        <authorList>
            <person name="Chandra G."/>
            <person name="Truman W A."/>
        </authorList>
    </citation>
    <scope>NUCLEOTIDE SEQUENCE [LARGE SCALE GENOMIC DNA]</scope>
    <source>
        <strain evidence="1">PS723</strain>
    </source>
</reference>
<proteinExistence type="predicted"/>
<accession>A0A5E7G154</accession>
<gene>
    <name evidence="1" type="ORF">PS723_06607</name>
</gene>